<keyword evidence="15" id="KW-1185">Reference proteome</keyword>
<feature type="transmembrane region" description="Helical" evidence="12">
    <location>
        <begin position="69"/>
        <end position="91"/>
    </location>
</feature>
<sequence>MERTIGTDHTQLKYGDQQQQISCIFTYIFFKIWPFLSSSANSLFCPFLRPFVALMPTTKLHQSIDGTFIFHFFVFSLPFVRPFAPIILFSYKERNNEFSYANLRRQNRVAGGGGGRQFLFSRRLYDVNKGEESSLCDLLLDSERDSGAGTSLCGSSTGGSSHRRRASAPFGIHHPPPHWHHHQIGTAKQQQQQQNIGGTTNYRPHSHQIGIAATSGGIGPIRRNPKNEPTKTATLPFGQSKRRAVLLEVRKGADMATPSAAENGTAHCQSPHKEKVIIGNRTTPRRREKKQRKERVKQGNGTNGEPKHGTTAEKVYDQHFLLSQTQPSTSGTVIPLAPSADTELPPLHLKQQQPHFAASVWHPSHGQEAGPGSPSVFIALAKEGRRRWWHCWRSGCEERRRQRRHEGNAGIGTAAADHSRTAPSVFVLDHDDDKIAGKVRREKGHTRKWRAHSGRNRFFCDGRFMLARQSSVFLLTLFLILFTMALFCVYDLPFLTEHVSLLIPAASLLLFLFVMATLFKTAFSDPGIVPRASPREVLEWERQCQETDPYFNADEWAQPRTRVVNIRGQPVKLKYCFTCCIFRPPRSSHCSICDNCVLNFDHHCPWVGNCIGLRNYRHFFLFIFSLSVLDAFLGVSVGVHLYLLSLEKGSFVEAVKLSPASILTGLINIISIWSVLGLSGFHTYLIALGQTTNEDIKGTFNRKLHPQVKNPYSSGNCVKNLIATLCAPERPSLLDRRGWLPPENLGPTIYVDGAILDGLAMTAKRRLAPTYGTANAIATANDGNKSLLAVANGRTKGNDEGRRRGGGGQTAGGAESPSVVSIAVSSASCPPSPPRQTRRNIATGANADDQQQKHCHRVIIPRERSNNNDNNSSSNGGIGIAQRPKTTVPTATMAHRICHGNNLVAPVGHSKNGSSDWSLTSSVSITRGGKGRRSMTTNGKPSRDEANGNSRRSPMSLVDEPNQSDGGTLRTEWRRRSGSTGEIANLGRFSREQQGEEGLQEEEQQPNI</sequence>
<dbReference type="Proteomes" id="UP001620626">
    <property type="component" value="Unassembled WGS sequence"/>
</dbReference>
<dbReference type="PANTHER" id="PTHR22883">
    <property type="entry name" value="ZINC FINGER DHHC DOMAIN CONTAINING PROTEIN"/>
    <property type="match status" value="1"/>
</dbReference>
<evidence type="ECO:0000256" key="9">
    <source>
        <dbReference type="ARBA" id="ARBA00023315"/>
    </source>
</evidence>
<evidence type="ECO:0000313" key="15">
    <source>
        <dbReference type="Proteomes" id="UP001620626"/>
    </source>
</evidence>
<keyword evidence="9" id="KW-0012">Acyltransferase</keyword>
<feature type="transmembrane region" description="Helical" evidence="12">
    <location>
        <begin position="21"/>
        <end position="49"/>
    </location>
</feature>
<evidence type="ECO:0000313" key="14">
    <source>
        <dbReference type="EMBL" id="KAL3086924.1"/>
    </source>
</evidence>
<evidence type="ECO:0000256" key="6">
    <source>
        <dbReference type="ARBA" id="ARBA00023136"/>
    </source>
</evidence>
<comment type="caution">
    <text evidence="14">The sequence shown here is derived from an EMBL/GenBank/DDBJ whole genome shotgun (WGS) entry which is preliminary data.</text>
</comment>
<keyword evidence="3" id="KW-0808">Transferase</keyword>
<comment type="catalytic activity">
    <reaction evidence="10">
        <text>L-cysteinyl-[protein] + hexadecanoyl-CoA = S-hexadecanoyl-L-cysteinyl-[protein] + CoA</text>
        <dbReference type="Rhea" id="RHEA:36683"/>
        <dbReference type="Rhea" id="RHEA-COMP:10131"/>
        <dbReference type="Rhea" id="RHEA-COMP:11032"/>
        <dbReference type="ChEBI" id="CHEBI:29950"/>
        <dbReference type="ChEBI" id="CHEBI:57287"/>
        <dbReference type="ChEBI" id="CHEBI:57379"/>
        <dbReference type="ChEBI" id="CHEBI:74151"/>
        <dbReference type="EC" id="2.3.1.225"/>
    </reaction>
</comment>
<feature type="compositionally biased region" description="Low complexity" evidence="11">
    <location>
        <begin position="812"/>
        <end position="829"/>
    </location>
</feature>
<proteinExistence type="predicted"/>
<feature type="compositionally biased region" description="Low complexity" evidence="11">
    <location>
        <begin position="147"/>
        <end position="160"/>
    </location>
</feature>
<feature type="region of interest" description="Disordered" evidence="11">
    <location>
        <begin position="278"/>
        <end position="310"/>
    </location>
</feature>
<dbReference type="EMBL" id="JBICBT010001026">
    <property type="protein sequence ID" value="KAL3086924.1"/>
    <property type="molecule type" value="Genomic_DNA"/>
</dbReference>
<dbReference type="PANTHER" id="PTHR22883:SF43">
    <property type="entry name" value="PALMITOYLTRANSFERASE APP"/>
    <property type="match status" value="1"/>
</dbReference>
<dbReference type="EC" id="2.3.1.225" evidence="2"/>
<keyword evidence="8" id="KW-0449">Lipoprotein</keyword>
<feature type="region of interest" description="Disordered" evidence="11">
    <location>
        <begin position="909"/>
        <end position="1008"/>
    </location>
</feature>
<evidence type="ECO:0000256" key="2">
    <source>
        <dbReference type="ARBA" id="ARBA00012210"/>
    </source>
</evidence>
<evidence type="ECO:0000256" key="12">
    <source>
        <dbReference type="SAM" id="Phobius"/>
    </source>
</evidence>
<evidence type="ECO:0000256" key="10">
    <source>
        <dbReference type="ARBA" id="ARBA00048048"/>
    </source>
</evidence>
<feature type="transmembrane region" description="Helical" evidence="12">
    <location>
        <begin position="662"/>
        <end position="687"/>
    </location>
</feature>
<evidence type="ECO:0000256" key="3">
    <source>
        <dbReference type="ARBA" id="ARBA00022679"/>
    </source>
</evidence>
<feature type="transmembrane region" description="Helical" evidence="12">
    <location>
        <begin position="498"/>
        <end position="519"/>
    </location>
</feature>
<feature type="region of interest" description="Disordered" evidence="11">
    <location>
        <begin position="794"/>
        <end position="888"/>
    </location>
</feature>
<feature type="region of interest" description="Disordered" evidence="11">
    <location>
        <begin position="147"/>
        <end position="167"/>
    </location>
</feature>
<gene>
    <name evidence="14" type="ORF">niasHT_021788</name>
</gene>
<evidence type="ECO:0000256" key="8">
    <source>
        <dbReference type="ARBA" id="ARBA00023288"/>
    </source>
</evidence>
<keyword evidence="5 12" id="KW-1133">Transmembrane helix</keyword>
<feature type="transmembrane region" description="Helical" evidence="12">
    <location>
        <begin position="472"/>
        <end position="492"/>
    </location>
</feature>
<evidence type="ECO:0000256" key="7">
    <source>
        <dbReference type="ARBA" id="ARBA00023139"/>
    </source>
</evidence>
<dbReference type="Pfam" id="PF01529">
    <property type="entry name" value="DHHC"/>
    <property type="match status" value="1"/>
</dbReference>
<dbReference type="InterPro" id="IPR039859">
    <property type="entry name" value="PFA4/ZDH16/20/ERF2-like"/>
</dbReference>
<evidence type="ECO:0000256" key="4">
    <source>
        <dbReference type="ARBA" id="ARBA00022692"/>
    </source>
</evidence>
<accession>A0ABD2J8I7</accession>
<protein>
    <recommendedName>
        <fullName evidence="2">protein S-acyltransferase</fullName>
        <ecNumber evidence="2">2.3.1.225</ecNumber>
    </recommendedName>
</protein>
<keyword evidence="6 12" id="KW-0472">Membrane</keyword>
<feature type="compositionally biased region" description="Basic residues" evidence="11">
    <location>
        <begin position="283"/>
        <end position="295"/>
    </location>
</feature>
<evidence type="ECO:0000256" key="5">
    <source>
        <dbReference type="ARBA" id="ARBA00022989"/>
    </source>
</evidence>
<dbReference type="GO" id="GO:0019706">
    <property type="term" value="F:protein-cysteine S-palmitoyltransferase activity"/>
    <property type="evidence" value="ECO:0007669"/>
    <property type="project" value="UniProtKB-EC"/>
</dbReference>
<reference evidence="14 15" key="1">
    <citation type="submission" date="2024-10" db="EMBL/GenBank/DDBJ databases">
        <authorList>
            <person name="Kim D."/>
        </authorList>
    </citation>
    <scope>NUCLEOTIDE SEQUENCE [LARGE SCALE GENOMIC DNA]</scope>
    <source>
        <strain evidence="14">BH-2024</strain>
    </source>
</reference>
<feature type="domain" description="Palmitoyltransferase DHHC" evidence="13">
    <location>
        <begin position="572"/>
        <end position="697"/>
    </location>
</feature>
<name>A0ABD2J8I7_9BILA</name>
<keyword evidence="4 12" id="KW-0812">Transmembrane</keyword>
<dbReference type="PROSITE" id="PS50216">
    <property type="entry name" value="DHHC"/>
    <property type="match status" value="1"/>
</dbReference>
<dbReference type="GO" id="GO:0012505">
    <property type="term" value="C:endomembrane system"/>
    <property type="evidence" value="ECO:0007669"/>
    <property type="project" value="UniProtKB-SubCell"/>
</dbReference>
<evidence type="ECO:0000259" key="13">
    <source>
        <dbReference type="Pfam" id="PF01529"/>
    </source>
</evidence>
<evidence type="ECO:0000256" key="11">
    <source>
        <dbReference type="SAM" id="MobiDB-lite"/>
    </source>
</evidence>
<feature type="compositionally biased region" description="Acidic residues" evidence="11">
    <location>
        <begin position="998"/>
        <end position="1008"/>
    </location>
</feature>
<dbReference type="InterPro" id="IPR001594">
    <property type="entry name" value="Palmitoyltrfase_DHHC"/>
</dbReference>
<organism evidence="14 15">
    <name type="scientific">Heterodera trifolii</name>
    <dbReference type="NCBI Taxonomy" id="157864"/>
    <lineage>
        <taxon>Eukaryota</taxon>
        <taxon>Metazoa</taxon>
        <taxon>Ecdysozoa</taxon>
        <taxon>Nematoda</taxon>
        <taxon>Chromadorea</taxon>
        <taxon>Rhabditida</taxon>
        <taxon>Tylenchina</taxon>
        <taxon>Tylenchomorpha</taxon>
        <taxon>Tylenchoidea</taxon>
        <taxon>Heteroderidae</taxon>
        <taxon>Heteroderinae</taxon>
        <taxon>Heterodera</taxon>
    </lineage>
</organism>
<keyword evidence="7" id="KW-0564">Palmitate</keyword>
<comment type="subcellular location">
    <subcellularLocation>
        <location evidence="1">Endomembrane system</location>
        <topology evidence="1">Multi-pass membrane protein</topology>
    </subcellularLocation>
</comment>
<dbReference type="AlphaFoldDB" id="A0ABD2J8I7"/>
<feature type="transmembrane region" description="Helical" evidence="12">
    <location>
        <begin position="619"/>
        <end position="642"/>
    </location>
</feature>
<feature type="compositionally biased region" description="Polar residues" evidence="11">
    <location>
        <begin position="911"/>
        <end position="925"/>
    </location>
</feature>
<evidence type="ECO:0000256" key="1">
    <source>
        <dbReference type="ARBA" id="ARBA00004127"/>
    </source>
</evidence>